<dbReference type="SUPFAM" id="SSF51445">
    <property type="entry name" value="(Trans)glycosidases"/>
    <property type="match status" value="1"/>
</dbReference>
<dbReference type="GO" id="GO:0009044">
    <property type="term" value="F:xylan 1,4-beta-xylosidase activity"/>
    <property type="evidence" value="ECO:0007669"/>
    <property type="project" value="InterPro"/>
</dbReference>
<evidence type="ECO:0000256" key="3">
    <source>
        <dbReference type="ARBA" id="ARBA00023180"/>
    </source>
</evidence>
<dbReference type="PANTHER" id="PTHR42721:SF3">
    <property type="entry name" value="BETA-D-XYLOSIDASE 5-RELATED"/>
    <property type="match status" value="1"/>
</dbReference>
<evidence type="ECO:0000313" key="7">
    <source>
        <dbReference type="Proteomes" id="UP000184300"/>
    </source>
</evidence>
<dbReference type="EMBL" id="KV878912">
    <property type="protein sequence ID" value="OJJ80134.1"/>
    <property type="molecule type" value="Genomic_DNA"/>
</dbReference>
<dbReference type="STRING" id="1160497.A0A1L9V878"/>
<dbReference type="OrthoDB" id="4288245at2759"/>
<reference evidence="7" key="1">
    <citation type="journal article" date="2017" name="Genome Biol.">
        <title>Comparative genomics reveals high biological diversity and specific adaptations in the industrially and medically important fungal genus Aspergillus.</title>
        <authorList>
            <person name="de Vries R.P."/>
            <person name="Riley R."/>
            <person name="Wiebenga A."/>
            <person name="Aguilar-Osorio G."/>
            <person name="Amillis S."/>
            <person name="Uchima C.A."/>
            <person name="Anderluh G."/>
            <person name="Asadollahi M."/>
            <person name="Askin M."/>
            <person name="Barry K."/>
            <person name="Battaglia E."/>
            <person name="Bayram O."/>
            <person name="Benocci T."/>
            <person name="Braus-Stromeyer S.A."/>
            <person name="Caldana C."/>
            <person name="Canovas D."/>
            <person name="Cerqueira G.C."/>
            <person name="Chen F."/>
            <person name="Chen W."/>
            <person name="Choi C."/>
            <person name="Clum A."/>
            <person name="Dos Santos R.A."/>
            <person name="Damasio A.R."/>
            <person name="Diallinas G."/>
            <person name="Emri T."/>
            <person name="Fekete E."/>
            <person name="Flipphi M."/>
            <person name="Freyberg S."/>
            <person name="Gallo A."/>
            <person name="Gournas C."/>
            <person name="Habgood R."/>
            <person name="Hainaut M."/>
            <person name="Harispe M.L."/>
            <person name="Henrissat B."/>
            <person name="Hilden K.S."/>
            <person name="Hope R."/>
            <person name="Hossain A."/>
            <person name="Karabika E."/>
            <person name="Karaffa L."/>
            <person name="Karanyi Z."/>
            <person name="Krasevec N."/>
            <person name="Kuo A."/>
            <person name="Kusch H."/>
            <person name="LaButti K."/>
            <person name="Lagendijk E.L."/>
            <person name="Lapidus A."/>
            <person name="Levasseur A."/>
            <person name="Lindquist E."/>
            <person name="Lipzen A."/>
            <person name="Logrieco A.F."/>
            <person name="MacCabe A."/>
            <person name="Maekelae M.R."/>
            <person name="Malavazi I."/>
            <person name="Melin P."/>
            <person name="Meyer V."/>
            <person name="Mielnichuk N."/>
            <person name="Miskei M."/>
            <person name="Molnar A.P."/>
            <person name="Mule G."/>
            <person name="Ngan C.Y."/>
            <person name="Orejas M."/>
            <person name="Orosz E."/>
            <person name="Ouedraogo J.P."/>
            <person name="Overkamp K.M."/>
            <person name="Park H.-S."/>
            <person name="Perrone G."/>
            <person name="Piumi F."/>
            <person name="Punt P.J."/>
            <person name="Ram A.F."/>
            <person name="Ramon A."/>
            <person name="Rauscher S."/>
            <person name="Record E."/>
            <person name="Riano-Pachon D.M."/>
            <person name="Robert V."/>
            <person name="Roehrig J."/>
            <person name="Ruller R."/>
            <person name="Salamov A."/>
            <person name="Salih N.S."/>
            <person name="Samson R.A."/>
            <person name="Sandor E."/>
            <person name="Sanguinetti M."/>
            <person name="Schuetze T."/>
            <person name="Sepcic K."/>
            <person name="Shelest E."/>
            <person name="Sherlock G."/>
            <person name="Sophianopoulou V."/>
            <person name="Squina F.M."/>
            <person name="Sun H."/>
            <person name="Susca A."/>
            <person name="Todd R.B."/>
            <person name="Tsang A."/>
            <person name="Unkles S.E."/>
            <person name="van de Wiele N."/>
            <person name="van Rossen-Uffink D."/>
            <person name="Oliveira J.V."/>
            <person name="Vesth T.C."/>
            <person name="Visser J."/>
            <person name="Yu J.-H."/>
            <person name="Zhou M."/>
            <person name="Andersen M.R."/>
            <person name="Archer D.B."/>
            <person name="Baker S.E."/>
            <person name="Benoit I."/>
            <person name="Brakhage A.A."/>
            <person name="Braus G.H."/>
            <person name="Fischer R."/>
            <person name="Frisvad J.C."/>
            <person name="Goldman G.H."/>
            <person name="Houbraken J."/>
            <person name="Oakley B."/>
            <person name="Pocsi I."/>
            <person name="Scazzocchio C."/>
            <person name="Seiboth B."/>
            <person name="vanKuyk P.A."/>
            <person name="Wortman J."/>
            <person name="Dyer P.S."/>
            <person name="Grigoriev I.V."/>
        </authorList>
    </citation>
    <scope>NUCLEOTIDE SEQUENCE [LARGE SCALE GENOMIC DNA]</scope>
    <source>
        <strain evidence="7">CBS 516.65</strain>
    </source>
</reference>
<evidence type="ECO:0000256" key="5">
    <source>
        <dbReference type="SAM" id="SignalP"/>
    </source>
</evidence>
<dbReference type="VEuPathDB" id="FungiDB:ASPGLDRAFT_69522"/>
<keyword evidence="2" id="KW-0378">Hydrolase</keyword>
<dbReference type="InterPro" id="IPR036962">
    <property type="entry name" value="Glyco_hydro_3_N_sf"/>
</dbReference>
<accession>A0A1L9V878</accession>
<sequence length="372" mass="41112">MKSFFSFVPWLLICASSSHGRYLPNCVDESTFLTQNEVCDAQALPMSRAATLVSAMNVTEKLENLIEVSKGSSRLGLPAYNWWNEDLHGVSFSISTENPVGEYSSATSFATPLLPAAAFDDEMVYQVADAIGTEARAFGNGKPLWSRLLNPERQSILATCKHYAGYDLESWNGYSRYGFQANITLHELQCVRDSQVSAIMCSDKLVNDTPTCTNSYLIERILRQHWNWTATHHHVVSDCDVVNETVARTRYKLTLAEFSALMFNRGTDLICAGDSQADVSAMYDRSLLSKQRMEVALRRRYEALVCAGYFGPNATDPYASLGWSAVNTVASQALARRSAAESMVLIKNDGTLPLSMPNDTRTALIGPYANAT</sequence>
<dbReference type="InterPro" id="IPR017853">
    <property type="entry name" value="GH"/>
</dbReference>
<evidence type="ECO:0000256" key="2">
    <source>
        <dbReference type="ARBA" id="ARBA00022801"/>
    </source>
</evidence>
<dbReference type="Gene3D" id="3.20.20.300">
    <property type="entry name" value="Glycoside hydrolase, family 3, N-terminal domain"/>
    <property type="match status" value="2"/>
</dbReference>
<dbReference type="InterPro" id="IPR044993">
    <property type="entry name" value="BXL"/>
</dbReference>
<dbReference type="GO" id="GO:0046556">
    <property type="term" value="F:alpha-L-arabinofuranosidase activity"/>
    <property type="evidence" value="ECO:0007669"/>
    <property type="project" value="TreeGrafter"/>
</dbReference>
<keyword evidence="3" id="KW-0325">Glycoprotein</keyword>
<dbReference type="UniPathway" id="UPA00114"/>
<dbReference type="Gene3D" id="3.40.50.1700">
    <property type="entry name" value="Glycoside hydrolase family 3 C-terminal domain"/>
    <property type="match status" value="1"/>
</dbReference>
<dbReference type="GO" id="GO:0045493">
    <property type="term" value="P:xylan catabolic process"/>
    <property type="evidence" value="ECO:0007669"/>
    <property type="project" value="UniProtKB-UniPathway"/>
</dbReference>
<name>A0A1L9V878_ASPGL</name>
<keyword evidence="4" id="KW-0119">Carbohydrate metabolism</keyword>
<comment type="similarity">
    <text evidence="1">Belongs to the glycosyl hydrolase 3 family.</text>
</comment>
<organism evidence="6 7">
    <name type="scientific">Aspergillus glaucus CBS 516.65</name>
    <dbReference type="NCBI Taxonomy" id="1160497"/>
    <lineage>
        <taxon>Eukaryota</taxon>
        <taxon>Fungi</taxon>
        <taxon>Dikarya</taxon>
        <taxon>Ascomycota</taxon>
        <taxon>Pezizomycotina</taxon>
        <taxon>Eurotiomycetes</taxon>
        <taxon>Eurotiomycetidae</taxon>
        <taxon>Eurotiales</taxon>
        <taxon>Aspergillaceae</taxon>
        <taxon>Aspergillus</taxon>
        <taxon>Aspergillus subgen. Aspergillus</taxon>
    </lineage>
</organism>
<dbReference type="AlphaFoldDB" id="A0A1L9V878"/>
<feature type="chain" id="PRO_5012883104" evidence="5">
    <location>
        <begin position="21"/>
        <end position="372"/>
    </location>
</feature>
<protein>
    <submittedName>
        <fullName evidence="6">Uncharacterized protein</fullName>
    </submittedName>
</protein>
<gene>
    <name evidence="6" type="ORF">ASPGLDRAFT_69522</name>
</gene>
<evidence type="ECO:0000256" key="4">
    <source>
        <dbReference type="ARBA" id="ARBA00023277"/>
    </source>
</evidence>
<dbReference type="InterPro" id="IPR036881">
    <property type="entry name" value="Glyco_hydro_3_C_sf"/>
</dbReference>
<proteinExistence type="inferred from homology"/>
<evidence type="ECO:0000313" key="6">
    <source>
        <dbReference type="EMBL" id="OJJ80134.1"/>
    </source>
</evidence>
<keyword evidence="7" id="KW-1185">Reference proteome</keyword>
<keyword evidence="5" id="KW-0732">Signal</keyword>
<dbReference type="PANTHER" id="PTHR42721">
    <property type="entry name" value="SUGAR HYDROLASE-RELATED"/>
    <property type="match status" value="1"/>
</dbReference>
<feature type="signal peptide" evidence="5">
    <location>
        <begin position="1"/>
        <end position="20"/>
    </location>
</feature>
<dbReference type="GO" id="GO:0031222">
    <property type="term" value="P:arabinan catabolic process"/>
    <property type="evidence" value="ECO:0007669"/>
    <property type="project" value="TreeGrafter"/>
</dbReference>
<dbReference type="Proteomes" id="UP000184300">
    <property type="component" value="Unassembled WGS sequence"/>
</dbReference>
<evidence type="ECO:0000256" key="1">
    <source>
        <dbReference type="ARBA" id="ARBA00005336"/>
    </source>
</evidence>
<dbReference type="RefSeq" id="XP_022396832.1">
    <property type="nucleotide sequence ID" value="XM_022549381.1"/>
</dbReference>
<dbReference type="GeneID" id="34465641"/>